<accession>A0ABU4ZLU4</accession>
<evidence type="ECO:0000256" key="14">
    <source>
        <dbReference type="ARBA" id="ARBA00023004"/>
    </source>
</evidence>
<comment type="function">
    <text evidence="2">Membrane-anchoring subunit of succinate dehydrogenase (SDH).</text>
</comment>
<feature type="transmembrane region" description="Helical" evidence="16">
    <location>
        <begin position="104"/>
        <end position="126"/>
    </location>
</feature>
<keyword evidence="15 16" id="KW-0472">Membrane</keyword>
<keyword evidence="12" id="KW-0249">Electron transport</keyword>
<keyword evidence="13 16" id="KW-1133">Transmembrane helix</keyword>
<dbReference type="InterPro" id="IPR000701">
    <property type="entry name" value="SuccDH_FuR_B_TM-su"/>
</dbReference>
<evidence type="ECO:0000313" key="18">
    <source>
        <dbReference type="Proteomes" id="UP001276840"/>
    </source>
</evidence>
<evidence type="ECO:0000256" key="3">
    <source>
        <dbReference type="ARBA" id="ARBA00004141"/>
    </source>
</evidence>
<evidence type="ECO:0000256" key="7">
    <source>
        <dbReference type="ARBA" id="ARBA00022448"/>
    </source>
</evidence>
<evidence type="ECO:0000256" key="8">
    <source>
        <dbReference type="ARBA" id="ARBA00022532"/>
    </source>
</evidence>
<keyword evidence="8" id="KW-0816">Tricarboxylic acid cycle</keyword>
<dbReference type="CDD" id="cd03495">
    <property type="entry name" value="SQR_TypeC_SdhD_like"/>
    <property type="match status" value="1"/>
</dbReference>
<evidence type="ECO:0000256" key="6">
    <source>
        <dbReference type="ARBA" id="ARBA00019425"/>
    </source>
</evidence>
<gene>
    <name evidence="17" type="primary">sdhD</name>
    <name evidence="17" type="ORF">RFM68_12310</name>
</gene>
<keyword evidence="10 16" id="KW-0812">Transmembrane</keyword>
<comment type="subunit">
    <text evidence="5">Part of an enzyme complex containing four subunits: a flavoprotein, an iron-sulfur protein, plus two membrane-anchoring proteins, SdhC and SdhD.</text>
</comment>
<evidence type="ECO:0000256" key="1">
    <source>
        <dbReference type="ARBA" id="ARBA00001971"/>
    </source>
</evidence>
<comment type="subcellular location">
    <subcellularLocation>
        <location evidence="3">Membrane</location>
        <topology evidence="3">Multi-pass membrane protein</topology>
    </subcellularLocation>
</comment>
<comment type="caution">
    <text evidence="17">The sequence shown here is derived from an EMBL/GenBank/DDBJ whole genome shotgun (WGS) entry which is preliminary data.</text>
</comment>
<sequence length="132" mass="14095">MSGSNNTDMRTPLGKVRGLGSAREGTLHFWRQRLTAIANIPLLLFFVGFLIAVNGHGYTEVRAALANPFVAMVLALVLISGLYHMRLGMQAIIEDYVASKGPKLAAIALNTFFCVAVGVASLFALLKLAFGG</sequence>
<name>A0ABU4ZLU4_9HYPH</name>
<organism evidence="17 18">
    <name type="scientific">Mesorhizobium montanum</name>
    <dbReference type="NCBI Taxonomy" id="3072323"/>
    <lineage>
        <taxon>Bacteria</taxon>
        <taxon>Pseudomonadati</taxon>
        <taxon>Pseudomonadota</taxon>
        <taxon>Alphaproteobacteria</taxon>
        <taxon>Hyphomicrobiales</taxon>
        <taxon>Phyllobacteriaceae</taxon>
        <taxon>Mesorhizobium</taxon>
    </lineage>
</organism>
<comment type="pathway">
    <text evidence="4">Carbohydrate metabolism; tricarboxylic acid cycle.</text>
</comment>
<dbReference type="SUPFAM" id="SSF81343">
    <property type="entry name" value="Fumarate reductase respiratory complex transmembrane subunits"/>
    <property type="match status" value="1"/>
</dbReference>
<keyword evidence="14" id="KW-0408">Iron</keyword>
<dbReference type="Pfam" id="PF01127">
    <property type="entry name" value="Sdh_cyt"/>
    <property type="match status" value="1"/>
</dbReference>
<evidence type="ECO:0000256" key="10">
    <source>
        <dbReference type="ARBA" id="ARBA00022692"/>
    </source>
</evidence>
<evidence type="ECO:0000256" key="9">
    <source>
        <dbReference type="ARBA" id="ARBA00022617"/>
    </source>
</evidence>
<dbReference type="EMBL" id="JAVIJF010000007">
    <property type="protein sequence ID" value="MDX8525294.1"/>
    <property type="molecule type" value="Genomic_DNA"/>
</dbReference>
<evidence type="ECO:0000256" key="16">
    <source>
        <dbReference type="SAM" id="Phobius"/>
    </source>
</evidence>
<feature type="transmembrane region" description="Helical" evidence="16">
    <location>
        <begin position="34"/>
        <end position="53"/>
    </location>
</feature>
<dbReference type="Proteomes" id="UP001276840">
    <property type="component" value="Unassembled WGS sequence"/>
</dbReference>
<evidence type="ECO:0000256" key="11">
    <source>
        <dbReference type="ARBA" id="ARBA00022723"/>
    </source>
</evidence>
<evidence type="ECO:0000256" key="13">
    <source>
        <dbReference type="ARBA" id="ARBA00022989"/>
    </source>
</evidence>
<evidence type="ECO:0000256" key="5">
    <source>
        <dbReference type="ARBA" id="ARBA00011558"/>
    </source>
</evidence>
<feature type="transmembrane region" description="Helical" evidence="16">
    <location>
        <begin position="65"/>
        <end position="83"/>
    </location>
</feature>
<protein>
    <recommendedName>
        <fullName evidence="6">Succinate dehydrogenase hydrophobic membrane anchor subunit</fullName>
    </recommendedName>
</protein>
<evidence type="ECO:0000256" key="15">
    <source>
        <dbReference type="ARBA" id="ARBA00023136"/>
    </source>
</evidence>
<dbReference type="InterPro" id="IPR034804">
    <property type="entry name" value="SQR/QFR_C/D"/>
</dbReference>
<keyword evidence="18" id="KW-1185">Reference proteome</keyword>
<keyword evidence="11" id="KW-0479">Metal-binding</keyword>
<reference evidence="17 18" key="1">
    <citation type="submission" date="2023-08" db="EMBL/GenBank/DDBJ databases">
        <title>Implementing the SeqCode for naming new Mesorhizobium species isolated from Vachellia karroo root nodules.</title>
        <authorList>
            <person name="Van Lill M."/>
        </authorList>
    </citation>
    <scope>NUCLEOTIDE SEQUENCE [LARGE SCALE GENOMIC DNA]</scope>
    <source>
        <strain evidence="17 18">MSK 1335</strain>
    </source>
</reference>
<dbReference type="Gene3D" id="1.20.1300.10">
    <property type="entry name" value="Fumarate reductase/succinate dehydrogenase, transmembrane subunit"/>
    <property type="match status" value="1"/>
</dbReference>
<proteinExistence type="predicted"/>
<evidence type="ECO:0000256" key="4">
    <source>
        <dbReference type="ARBA" id="ARBA00005163"/>
    </source>
</evidence>
<evidence type="ECO:0000313" key="17">
    <source>
        <dbReference type="EMBL" id="MDX8525294.1"/>
    </source>
</evidence>
<comment type="cofactor">
    <cofactor evidence="1">
        <name>heme</name>
        <dbReference type="ChEBI" id="CHEBI:30413"/>
    </cofactor>
</comment>
<evidence type="ECO:0000256" key="2">
    <source>
        <dbReference type="ARBA" id="ARBA00004050"/>
    </source>
</evidence>
<dbReference type="RefSeq" id="WP_320233244.1">
    <property type="nucleotide sequence ID" value="NZ_JAVIJF010000007.1"/>
</dbReference>
<dbReference type="InterPro" id="IPR014312">
    <property type="entry name" value="Succ_DH_anchor"/>
</dbReference>
<dbReference type="NCBIfam" id="TIGR02968">
    <property type="entry name" value="succ_dehyd_anc"/>
    <property type="match status" value="1"/>
</dbReference>
<keyword evidence="9" id="KW-0349">Heme</keyword>
<evidence type="ECO:0000256" key="12">
    <source>
        <dbReference type="ARBA" id="ARBA00022982"/>
    </source>
</evidence>
<keyword evidence="7" id="KW-0813">Transport</keyword>